<dbReference type="InterPro" id="IPR036390">
    <property type="entry name" value="WH_DNA-bd_sf"/>
</dbReference>
<name>A0ABQ2LUN6_9MICC</name>
<comment type="caution">
    <text evidence="3">The sequence shown here is derived from an EMBL/GenBank/DDBJ whole genome shotgun (WGS) entry which is preliminary data.</text>
</comment>
<feature type="compositionally biased region" description="Low complexity" evidence="1">
    <location>
        <begin position="18"/>
        <end position="48"/>
    </location>
</feature>
<evidence type="ECO:0000313" key="3">
    <source>
        <dbReference type="EMBL" id="GGO43371.1"/>
    </source>
</evidence>
<dbReference type="SUPFAM" id="SSF46785">
    <property type="entry name" value="Winged helix' DNA-binding domain"/>
    <property type="match status" value="1"/>
</dbReference>
<feature type="region of interest" description="Disordered" evidence="1">
    <location>
        <begin position="1"/>
        <end position="48"/>
    </location>
</feature>
<dbReference type="InterPro" id="IPR039422">
    <property type="entry name" value="MarR/SlyA-like"/>
</dbReference>
<dbReference type="InterPro" id="IPR036388">
    <property type="entry name" value="WH-like_DNA-bd_sf"/>
</dbReference>
<dbReference type="Proteomes" id="UP000642509">
    <property type="component" value="Unassembled WGS sequence"/>
</dbReference>
<gene>
    <name evidence="3" type="ORF">GCM10010977_11350</name>
</gene>
<organism evidence="3 4">
    <name type="scientific">Citricoccus zhacaiensis</name>
    <dbReference type="NCBI Taxonomy" id="489142"/>
    <lineage>
        <taxon>Bacteria</taxon>
        <taxon>Bacillati</taxon>
        <taxon>Actinomycetota</taxon>
        <taxon>Actinomycetes</taxon>
        <taxon>Micrococcales</taxon>
        <taxon>Micrococcaceae</taxon>
        <taxon>Citricoccus</taxon>
    </lineage>
</organism>
<dbReference type="PANTHER" id="PTHR33164:SF43">
    <property type="entry name" value="HTH-TYPE TRANSCRIPTIONAL REPRESSOR YETL"/>
    <property type="match status" value="1"/>
</dbReference>
<evidence type="ECO:0000313" key="4">
    <source>
        <dbReference type="Proteomes" id="UP000642509"/>
    </source>
</evidence>
<evidence type="ECO:0000259" key="2">
    <source>
        <dbReference type="PROSITE" id="PS50995"/>
    </source>
</evidence>
<sequence>MTNGCEKRMSTSTDKAPHGSAATASAAAATSAPTAPAPAGTSGAGDTAGEVTDGIERFLCSNVAEQIHFLTSRARGRGISHANHQLEGMDLKVRQFSVLSLAASGQNPSQREMGVFLALDPSQIVALVDNLEQRGAVLRETDPRDRRSKIIVATDAGRDLHARALKILEDSEDYTLSTLSPRERKQLRSLLLKIAF</sequence>
<proteinExistence type="predicted"/>
<dbReference type="Pfam" id="PF01047">
    <property type="entry name" value="MarR"/>
    <property type="match status" value="1"/>
</dbReference>
<dbReference type="SMART" id="SM00347">
    <property type="entry name" value="HTH_MARR"/>
    <property type="match status" value="1"/>
</dbReference>
<keyword evidence="4" id="KW-1185">Reference proteome</keyword>
<dbReference type="PROSITE" id="PS50995">
    <property type="entry name" value="HTH_MARR_2"/>
    <property type="match status" value="1"/>
</dbReference>
<dbReference type="InterPro" id="IPR000835">
    <property type="entry name" value="HTH_MarR-typ"/>
</dbReference>
<dbReference type="Gene3D" id="1.10.10.10">
    <property type="entry name" value="Winged helix-like DNA-binding domain superfamily/Winged helix DNA-binding domain"/>
    <property type="match status" value="1"/>
</dbReference>
<dbReference type="PANTHER" id="PTHR33164">
    <property type="entry name" value="TRANSCRIPTIONAL REGULATOR, MARR FAMILY"/>
    <property type="match status" value="1"/>
</dbReference>
<protein>
    <submittedName>
        <fullName evidence="3">Ranscriptional regulator</fullName>
    </submittedName>
</protein>
<feature type="domain" description="HTH marR-type" evidence="2">
    <location>
        <begin position="60"/>
        <end position="196"/>
    </location>
</feature>
<dbReference type="EMBL" id="BMLQ01000003">
    <property type="protein sequence ID" value="GGO43371.1"/>
    <property type="molecule type" value="Genomic_DNA"/>
</dbReference>
<accession>A0ABQ2LUN6</accession>
<evidence type="ECO:0000256" key="1">
    <source>
        <dbReference type="SAM" id="MobiDB-lite"/>
    </source>
</evidence>
<reference evidence="4" key="1">
    <citation type="journal article" date="2019" name="Int. J. Syst. Evol. Microbiol.">
        <title>The Global Catalogue of Microorganisms (GCM) 10K type strain sequencing project: providing services to taxonomists for standard genome sequencing and annotation.</title>
        <authorList>
            <consortium name="The Broad Institute Genomics Platform"/>
            <consortium name="The Broad Institute Genome Sequencing Center for Infectious Disease"/>
            <person name="Wu L."/>
            <person name="Ma J."/>
        </authorList>
    </citation>
    <scope>NUCLEOTIDE SEQUENCE [LARGE SCALE GENOMIC DNA]</scope>
    <source>
        <strain evidence="4">CGMCC 1.7064</strain>
    </source>
</reference>
<dbReference type="PRINTS" id="PR00598">
    <property type="entry name" value="HTHMARR"/>
</dbReference>